<gene>
    <name evidence="3" type="ORF">CSUI_010321</name>
</gene>
<feature type="domain" description="Immune mapped protein 2 N-terminal" evidence="1">
    <location>
        <begin position="17"/>
        <end position="97"/>
    </location>
</feature>
<dbReference type="InterPro" id="IPR040785">
    <property type="entry name" value="IMP1-like_C"/>
</dbReference>
<name>A0A2C6KHJ3_9APIC</name>
<dbReference type="VEuPathDB" id="ToxoDB:CSUI_010321"/>
<reference evidence="3 4" key="1">
    <citation type="journal article" date="2017" name="Int. J. Parasitol.">
        <title>The genome of the protozoan parasite Cystoisospora suis and a reverse vaccinology approach to identify vaccine candidates.</title>
        <authorList>
            <person name="Palmieri N."/>
            <person name="Shrestha A."/>
            <person name="Ruttkowski B."/>
            <person name="Beck T."/>
            <person name="Vogl C."/>
            <person name="Tomley F."/>
            <person name="Blake D.P."/>
            <person name="Joachim A."/>
        </authorList>
    </citation>
    <scope>NUCLEOTIDE SEQUENCE [LARGE SCALE GENOMIC DNA]</scope>
    <source>
        <strain evidence="3 4">Wien I</strain>
    </source>
</reference>
<dbReference type="Pfam" id="PF18590">
    <property type="entry name" value="IMP2_N"/>
    <property type="match status" value="1"/>
</dbReference>
<protein>
    <recommendedName>
        <fullName evidence="5">Immune mapped protein 2 N-terminal domain-containing protein</fullName>
    </recommendedName>
</protein>
<evidence type="ECO:0000313" key="4">
    <source>
        <dbReference type="Proteomes" id="UP000221165"/>
    </source>
</evidence>
<dbReference type="RefSeq" id="XP_067917596.1">
    <property type="nucleotide sequence ID" value="XM_068070426.1"/>
</dbReference>
<dbReference type="InterPro" id="IPR040955">
    <property type="entry name" value="IMP2_N"/>
</dbReference>
<dbReference type="GeneID" id="94433637"/>
<dbReference type="AlphaFoldDB" id="A0A2C6KHJ3"/>
<comment type="caution">
    <text evidence="3">The sequence shown here is derived from an EMBL/GenBank/DDBJ whole genome shotgun (WGS) entry which is preliminary data.</text>
</comment>
<sequence length="170" mass="18641">MSVIRQGSNPIDEDLEGAYLTFDCTSQGTVVLTWSRKAVPNALIYFQPRKPVPNFKYTTNGGRTQLATNVQKDHRRYYQGVCAFLKALKQYDGELTVIGQNTGPKLIAVVLHIVGSNAVVKCEKGVAYDLTDVDVVAVVPIDCLEFECKNLTASLFREKGDRAGAALTVL</sequence>
<dbReference type="OrthoDB" id="329578at2759"/>
<keyword evidence="4" id="KW-1185">Reference proteome</keyword>
<dbReference type="Proteomes" id="UP000221165">
    <property type="component" value="Unassembled WGS sequence"/>
</dbReference>
<evidence type="ECO:0000259" key="1">
    <source>
        <dbReference type="Pfam" id="PF18590"/>
    </source>
</evidence>
<dbReference type="Pfam" id="PF18591">
    <property type="entry name" value="IMP2_C"/>
    <property type="match status" value="1"/>
</dbReference>
<organism evidence="3 4">
    <name type="scientific">Cystoisospora suis</name>
    <dbReference type="NCBI Taxonomy" id="483139"/>
    <lineage>
        <taxon>Eukaryota</taxon>
        <taxon>Sar</taxon>
        <taxon>Alveolata</taxon>
        <taxon>Apicomplexa</taxon>
        <taxon>Conoidasida</taxon>
        <taxon>Coccidia</taxon>
        <taxon>Eucoccidiorida</taxon>
        <taxon>Eimeriorina</taxon>
        <taxon>Sarcocystidae</taxon>
        <taxon>Cystoisospora</taxon>
    </lineage>
</organism>
<feature type="domain" description="Immune Mapped Protein 1-like C-terminal" evidence="2">
    <location>
        <begin position="107"/>
        <end position="169"/>
    </location>
</feature>
<accession>A0A2C6KHJ3</accession>
<evidence type="ECO:0008006" key="5">
    <source>
        <dbReference type="Google" id="ProtNLM"/>
    </source>
</evidence>
<proteinExistence type="predicted"/>
<evidence type="ECO:0000313" key="3">
    <source>
        <dbReference type="EMBL" id="PHJ15864.1"/>
    </source>
</evidence>
<evidence type="ECO:0000259" key="2">
    <source>
        <dbReference type="Pfam" id="PF18591"/>
    </source>
</evidence>
<dbReference type="EMBL" id="MIGC01007128">
    <property type="protein sequence ID" value="PHJ15864.1"/>
    <property type="molecule type" value="Genomic_DNA"/>
</dbReference>